<sequence>MNPATYFINADGWCDGAFRYDSPHCNARPDSASIELLVVHNISLPAGRFGGPHVSDLFTGRVDYNADPSFADLRGVQVSAHFFVRRDGRLVQYVSCNDRAWHAGVSQFQGRANCNDFSIGVEMEGTDNVAFSSEQYEVLAQLAQALQNRYPLRWIMGHEHVAPGRKTDPGPCFDWTLLERLLKEQAAGNDALVLAHRVTPAV</sequence>
<protein>
    <recommendedName>
        <fullName evidence="11">1,6-anhydro-N-acetylmuramyl-L-alanine amidase AmpD</fullName>
        <ecNumber evidence="5">3.5.1.28</ecNumber>
    </recommendedName>
    <alternativeName>
        <fullName evidence="12">N-acetylmuramoyl-L-alanine amidase</fullName>
    </alternativeName>
</protein>
<dbReference type="GO" id="GO:0008745">
    <property type="term" value="F:N-acetylmuramoyl-L-alanine amidase activity"/>
    <property type="evidence" value="ECO:0007669"/>
    <property type="project" value="UniProtKB-EC"/>
</dbReference>
<dbReference type="InterPro" id="IPR036505">
    <property type="entry name" value="Amidase/PGRP_sf"/>
</dbReference>
<dbReference type="GO" id="GO:0009254">
    <property type="term" value="P:peptidoglycan turnover"/>
    <property type="evidence" value="ECO:0007669"/>
    <property type="project" value="TreeGrafter"/>
</dbReference>
<dbReference type="GO" id="GO:0071555">
    <property type="term" value="P:cell wall organization"/>
    <property type="evidence" value="ECO:0007669"/>
    <property type="project" value="UniProtKB-KW"/>
</dbReference>
<keyword evidence="7" id="KW-0479">Metal-binding</keyword>
<keyword evidence="10" id="KW-0961">Cell wall biogenesis/degradation</keyword>
<evidence type="ECO:0000256" key="9">
    <source>
        <dbReference type="ARBA" id="ARBA00022833"/>
    </source>
</evidence>
<keyword evidence="6" id="KW-0963">Cytoplasm</keyword>
<evidence type="ECO:0000256" key="6">
    <source>
        <dbReference type="ARBA" id="ARBA00022490"/>
    </source>
</evidence>
<feature type="domain" description="N-acetylmuramoyl-L-alanine amidase" evidence="13">
    <location>
        <begin position="22"/>
        <end position="170"/>
    </location>
</feature>
<dbReference type="PANTHER" id="PTHR30417">
    <property type="entry name" value="N-ACETYLMURAMOYL-L-ALANINE AMIDASE AMID"/>
    <property type="match status" value="1"/>
</dbReference>
<comment type="catalytic activity">
    <reaction evidence="1">
        <text>Hydrolyzes the link between N-acetylmuramoyl residues and L-amino acid residues in certain cell-wall glycopeptides.</text>
        <dbReference type="EC" id="3.5.1.28"/>
    </reaction>
</comment>
<dbReference type="RefSeq" id="WP_371868082.1">
    <property type="nucleotide sequence ID" value="NZ_WKJJ01000015.1"/>
</dbReference>
<comment type="cofactor">
    <cofactor evidence="2">
        <name>Zn(2+)</name>
        <dbReference type="ChEBI" id="CHEBI:29105"/>
    </cofactor>
</comment>
<comment type="subcellular location">
    <subcellularLocation>
        <location evidence="3">Cytoplasm</location>
    </subcellularLocation>
</comment>
<evidence type="ECO:0000259" key="13">
    <source>
        <dbReference type="SMART" id="SM00644"/>
    </source>
</evidence>
<comment type="caution">
    <text evidence="14">The sequence shown here is derived from an EMBL/GenBank/DDBJ whole genome shotgun (WGS) entry which is preliminary data.</text>
</comment>
<keyword evidence="9" id="KW-0862">Zinc</keyword>
<dbReference type="InterPro" id="IPR002502">
    <property type="entry name" value="Amidase_domain"/>
</dbReference>
<dbReference type="SUPFAM" id="SSF55846">
    <property type="entry name" value="N-acetylmuramoyl-L-alanine amidase-like"/>
    <property type="match status" value="1"/>
</dbReference>
<name>A0A7X2LUL9_9BURK</name>
<dbReference type="Gene3D" id="3.40.80.10">
    <property type="entry name" value="Peptidoglycan recognition protein-like"/>
    <property type="match status" value="1"/>
</dbReference>
<keyword evidence="8 14" id="KW-0378">Hydrolase</keyword>
<organism evidence="14 15">
    <name type="scientific">Pseudoduganella rivuli</name>
    <dbReference type="NCBI Taxonomy" id="2666085"/>
    <lineage>
        <taxon>Bacteria</taxon>
        <taxon>Pseudomonadati</taxon>
        <taxon>Pseudomonadota</taxon>
        <taxon>Betaproteobacteria</taxon>
        <taxon>Burkholderiales</taxon>
        <taxon>Oxalobacteraceae</taxon>
        <taxon>Telluria group</taxon>
        <taxon>Pseudoduganella</taxon>
    </lineage>
</organism>
<dbReference type="SMART" id="SM00644">
    <property type="entry name" value="Ami_2"/>
    <property type="match status" value="1"/>
</dbReference>
<keyword evidence="15" id="KW-1185">Reference proteome</keyword>
<evidence type="ECO:0000256" key="1">
    <source>
        <dbReference type="ARBA" id="ARBA00001561"/>
    </source>
</evidence>
<evidence type="ECO:0000256" key="5">
    <source>
        <dbReference type="ARBA" id="ARBA00011901"/>
    </source>
</evidence>
<dbReference type="Pfam" id="PF01510">
    <property type="entry name" value="Amidase_2"/>
    <property type="match status" value="1"/>
</dbReference>
<dbReference type="InterPro" id="IPR051206">
    <property type="entry name" value="NAMLAA_amidase_2"/>
</dbReference>
<proteinExistence type="inferred from homology"/>
<evidence type="ECO:0000256" key="7">
    <source>
        <dbReference type="ARBA" id="ARBA00022723"/>
    </source>
</evidence>
<reference evidence="14 15" key="1">
    <citation type="submission" date="2019-11" db="EMBL/GenBank/DDBJ databases">
        <title>Novel species isolated from a subtropical stream in China.</title>
        <authorList>
            <person name="Lu H."/>
        </authorList>
    </citation>
    <scope>NUCLEOTIDE SEQUENCE [LARGE SCALE GENOMIC DNA]</scope>
    <source>
        <strain evidence="14 15">FT92W</strain>
    </source>
</reference>
<evidence type="ECO:0000256" key="11">
    <source>
        <dbReference type="ARBA" id="ARBA00039257"/>
    </source>
</evidence>
<dbReference type="GO" id="GO:0009253">
    <property type="term" value="P:peptidoglycan catabolic process"/>
    <property type="evidence" value="ECO:0007669"/>
    <property type="project" value="InterPro"/>
</dbReference>
<accession>A0A7X2LUL9</accession>
<gene>
    <name evidence="14" type="primary">ampD</name>
    <name evidence="14" type="ORF">GJ700_22920</name>
</gene>
<dbReference type="EC" id="3.5.1.28" evidence="5"/>
<evidence type="ECO:0000256" key="10">
    <source>
        <dbReference type="ARBA" id="ARBA00023316"/>
    </source>
</evidence>
<evidence type="ECO:0000256" key="4">
    <source>
        <dbReference type="ARBA" id="ARBA00007553"/>
    </source>
</evidence>
<dbReference type="AlphaFoldDB" id="A0A7X2LUL9"/>
<dbReference type="Proteomes" id="UP000446768">
    <property type="component" value="Unassembled WGS sequence"/>
</dbReference>
<dbReference type="CDD" id="cd06583">
    <property type="entry name" value="PGRP"/>
    <property type="match status" value="1"/>
</dbReference>
<comment type="similarity">
    <text evidence="4">Belongs to the N-acetylmuramoyl-L-alanine amidase 2 family.</text>
</comment>
<dbReference type="EMBL" id="WKJJ01000015">
    <property type="protein sequence ID" value="MRV74566.1"/>
    <property type="molecule type" value="Genomic_DNA"/>
</dbReference>
<dbReference type="GO" id="GO:0005737">
    <property type="term" value="C:cytoplasm"/>
    <property type="evidence" value="ECO:0007669"/>
    <property type="project" value="UniProtKB-SubCell"/>
</dbReference>
<evidence type="ECO:0000256" key="8">
    <source>
        <dbReference type="ARBA" id="ARBA00022801"/>
    </source>
</evidence>
<evidence type="ECO:0000256" key="2">
    <source>
        <dbReference type="ARBA" id="ARBA00001947"/>
    </source>
</evidence>
<evidence type="ECO:0000313" key="15">
    <source>
        <dbReference type="Proteomes" id="UP000446768"/>
    </source>
</evidence>
<dbReference type="NCBIfam" id="NF008758">
    <property type="entry name" value="PRK11789.1"/>
    <property type="match status" value="1"/>
</dbReference>
<evidence type="ECO:0000256" key="3">
    <source>
        <dbReference type="ARBA" id="ARBA00004496"/>
    </source>
</evidence>
<dbReference type="PANTHER" id="PTHR30417:SF4">
    <property type="entry name" value="1,6-ANHYDRO-N-ACETYLMURAMYL-L-ALANINE AMIDASE AMPD"/>
    <property type="match status" value="1"/>
</dbReference>
<dbReference type="GO" id="GO:0046872">
    <property type="term" value="F:metal ion binding"/>
    <property type="evidence" value="ECO:0007669"/>
    <property type="project" value="UniProtKB-KW"/>
</dbReference>
<evidence type="ECO:0000256" key="12">
    <source>
        <dbReference type="ARBA" id="ARBA00042615"/>
    </source>
</evidence>
<evidence type="ECO:0000313" key="14">
    <source>
        <dbReference type="EMBL" id="MRV74566.1"/>
    </source>
</evidence>